<organism evidence="1 2">
    <name type="scientific">Rangifer tarandus platyrhynchus</name>
    <name type="common">Svalbard reindeer</name>
    <dbReference type="NCBI Taxonomy" id="3082113"/>
    <lineage>
        <taxon>Eukaryota</taxon>
        <taxon>Metazoa</taxon>
        <taxon>Chordata</taxon>
        <taxon>Craniata</taxon>
        <taxon>Vertebrata</taxon>
        <taxon>Euteleostomi</taxon>
        <taxon>Mammalia</taxon>
        <taxon>Eutheria</taxon>
        <taxon>Laurasiatheria</taxon>
        <taxon>Artiodactyla</taxon>
        <taxon>Ruminantia</taxon>
        <taxon>Pecora</taxon>
        <taxon>Cervidae</taxon>
        <taxon>Odocoileinae</taxon>
        <taxon>Rangifer</taxon>
    </lineage>
</organism>
<dbReference type="EMBL" id="OX596092">
    <property type="protein sequence ID" value="CAN0560156.1"/>
    <property type="molecule type" value="Genomic_DNA"/>
</dbReference>
<reference evidence="1" key="2">
    <citation type="submission" date="2025-03" db="EMBL/GenBank/DDBJ databases">
        <authorList>
            <consortium name="ELIXIR-Norway"/>
            <consortium name="Elixir Norway"/>
        </authorList>
    </citation>
    <scope>NUCLEOTIDE SEQUENCE</scope>
</reference>
<dbReference type="Proteomes" id="UP001162501">
    <property type="component" value="Chromosome 8"/>
</dbReference>
<sequence>MATPKPGQAALPTWAGCAGSWEVSDRSNHLPLAEPTQTRSERHGRAGLSNFIPETGRTCVASDGVRRRKAQFQFSGATFSQGPEDAEARESWGSEMEEKTSS</sequence>
<protein>
    <submittedName>
        <fullName evidence="1">Uncharacterized protein</fullName>
    </submittedName>
</protein>
<accession>A0AC60A525</accession>
<name>A0AC60A525_RANTA</name>
<proteinExistence type="predicted"/>
<reference evidence="1" key="1">
    <citation type="submission" date="2023-05" db="EMBL/GenBank/DDBJ databases">
        <authorList>
            <consortium name="ELIXIR-Norway"/>
        </authorList>
    </citation>
    <scope>NUCLEOTIDE SEQUENCE</scope>
</reference>
<evidence type="ECO:0000313" key="2">
    <source>
        <dbReference type="Proteomes" id="UP001162501"/>
    </source>
</evidence>
<gene>
    <name evidence="1" type="ORF">MRATA1EN22A_LOCUS26973</name>
</gene>
<evidence type="ECO:0000313" key="1">
    <source>
        <dbReference type="EMBL" id="CAN0560156.1"/>
    </source>
</evidence>